<evidence type="ECO:0000256" key="2">
    <source>
        <dbReference type="SAM" id="SignalP"/>
    </source>
</evidence>
<dbReference type="SMART" id="SM00634">
    <property type="entry name" value="BID_1"/>
    <property type="match status" value="1"/>
</dbReference>
<dbReference type="InterPro" id="IPR008964">
    <property type="entry name" value="Invasin/intimin_cell_adhesion"/>
</dbReference>
<dbReference type="InterPro" id="IPR003344">
    <property type="entry name" value="Big_1_dom"/>
</dbReference>
<feature type="chain" id="PRO_5045724214" description="Big-1 domain-containing protein" evidence="2">
    <location>
        <begin position="21"/>
        <end position="643"/>
    </location>
</feature>
<sequence length="643" mass="66477">MNKKQLITKLSAIAVSILLASCGGGGYYDNNSSNTSNNGNTTVSSITVSSITLKDTNGNNVSVISSQGVTAQVTVKDANGNAVSGAIVTFSGTNMVFSTTNGTVMTNADGVATIGITPQDSSVTGYYSLTASATSNGITSSNSASVGFSRTNIVISNFSLASSSLESGGSTLVNLITQDDSGNYQNGQTVNFTTSCGSFSTSSVVSSSEGNVATTYYAYDAAGNLCSGSQTITATLAANTSATKTASLNITAATATSIVYTTSTPIKLAILDSGSSSTGQIEFTVYSNGTVLKNQDVTLSLEKAPNDFKFISPGNSATKVVKSNSAGKVTVNLYPGNTPGPVEIKASLPGGFSALSKNVTVTTGRATQQSFSLSFSKNSLQNDVDGDTATITAMLADRVGNDVPNGTVVNFTTEGGKIDGSCSTTDSKCSVTLRTQNPRPADGRITVLAYVEGDKTYTDVNGDNIYTAGVDLLTNNIGSFFRDDNENNSYDSQNGEFKYVRSISGNSQTCQNSTFEEPNIAGTCDDQLSAILRQQIIIYFASSTATIANIAKTSSQLSFNLYGNSALTTPLPSGTTVAMTANDDTATNNLTCTADLFDGSTPVANNVQSTFYRYSLKGCASGDSFKITTTAPNGKISNFLINY</sequence>
<dbReference type="Gene3D" id="2.60.40.10">
    <property type="entry name" value="Immunoglobulins"/>
    <property type="match status" value="4"/>
</dbReference>
<dbReference type="RefSeq" id="WP_307003268.1">
    <property type="nucleotide sequence ID" value="NZ_JAUTBK010000002.1"/>
</dbReference>
<keyword evidence="2" id="KW-0732">Signal</keyword>
<dbReference type="Proteomes" id="UP001233360">
    <property type="component" value="Unassembled WGS sequence"/>
</dbReference>
<proteinExistence type="inferred from homology"/>
<feature type="domain" description="Big-1" evidence="3">
    <location>
        <begin position="46"/>
        <end position="149"/>
    </location>
</feature>
<dbReference type="SUPFAM" id="SSF49373">
    <property type="entry name" value="Invasin/intimin cell-adhesion fragments"/>
    <property type="match status" value="3"/>
</dbReference>
<evidence type="ECO:0000313" key="5">
    <source>
        <dbReference type="Proteomes" id="UP001233360"/>
    </source>
</evidence>
<keyword evidence="5" id="KW-1185">Reference proteome</keyword>
<accession>A0ABU0UWC1</accession>
<comment type="similarity">
    <text evidence="1">Belongs to the intimin/invasin family.</text>
</comment>
<gene>
    <name evidence="4" type="ORF">QE380_001629</name>
</gene>
<name>A0ABU0UWC1_ACIBI</name>
<dbReference type="PROSITE" id="PS51127">
    <property type="entry name" value="BIG1"/>
    <property type="match status" value="1"/>
</dbReference>
<dbReference type="EMBL" id="JAUTBK010000002">
    <property type="protein sequence ID" value="MDQ1208706.1"/>
    <property type="molecule type" value="Genomic_DNA"/>
</dbReference>
<dbReference type="InterPro" id="IPR013783">
    <property type="entry name" value="Ig-like_fold"/>
</dbReference>
<feature type="signal peptide" evidence="2">
    <location>
        <begin position="1"/>
        <end position="20"/>
    </location>
</feature>
<evidence type="ECO:0000313" key="4">
    <source>
        <dbReference type="EMBL" id="MDQ1208706.1"/>
    </source>
</evidence>
<comment type="caution">
    <text evidence="4">The sequence shown here is derived from an EMBL/GenBank/DDBJ whole genome shotgun (WGS) entry which is preliminary data.</text>
</comment>
<reference evidence="4 5" key="1">
    <citation type="submission" date="2023-07" db="EMBL/GenBank/DDBJ databases">
        <title>Functional and genomic diversity of the sorghum phyllosphere microbiome.</title>
        <authorList>
            <person name="Shade A."/>
        </authorList>
    </citation>
    <scope>NUCLEOTIDE SEQUENCE [LARGE SCALE GENOMIC DNA]</scope>
    <source>
        <strain evidence="4 5">SORGH_AS_0887</strain>
    </source>
</reference>
<organism evidence="4 5">
    <name type="scientific">Acinetobacter baylyi</name>
    <dbReference type="NCBI Taxonomy" id="202950"/>
    <lineage>
        <taxon>Bacteria</taxon>
        <taxon>Pseudomonadati</taxon>
        <taxon>Pseudomonadota</taxon>
        <taxon>Gammaproteobacteria</taxon>
        <taxon>Moraxellales</taxon>
        <taxon>Moraxellaceae</taxon>
        <taxon>Acinetobacter</taxon>
    </lineage>
</organism>
<protein>
    <recommendedName>
        <fullName evidence="3">Big-1 domain-containing protein</fullName>
    </recommendedName>
</protein>
<evidence type="ECO:0000259" key="3">
    <source>
        <dbReference type="PROSITE" id="PS51127"/>
    </source>
</evidence>
<evidence type="ECO:0000256" key="1">
    <source>
        <dbReference type="ARBA" id="ARBA00010116"/>
    </source>
</evidence>
<dbReference type="PROSITE" id="PS51257">
    <property type="entry name" value="PROKAR_LIPOPROTEIN"/>
    <property type="match status" value="1"/>
</dbReference>